<dbReference type="InterPro" id="IPR036582">
    <property type="entry name" value="Mao_N_sf"/>
</dbReference>
<dbReference type="RefSeq" id="WP_110042060.1">
    <property type="nucleotide sequence ID" value="NZ_CP054613.1"/>
</dbReference>
<gene>
    <name evidence="4" type="ORF">DFQ01_101255</name>
</gene>
<evidence type="ECO:0000313" key="4">
    <source>
        <dbReference type="EMBL" id="PWW08532.1"/>
    </source>
</evidence>
<dbReference type="PANTHER" id="PTHR37489">
    <property type="entry name" value="DUF3500 DOMAIN-CONTAINING PROTEIN"/>
    <property type="match status" value="1"/>
</dbReference>
<dbReference type="EMBL" id="QGTQ01000001">
    <property type="protein sequence ID" value="PWW08532.1"/>
    <property type="molecule type" value="Genomic_DNA"/>
</dbReference>
<dbReference type="PANTHER" id="PTHR37489:SF1">
    <property type="entry name" value="DUF3500 DOMAIN-CONTAINING PROTEIN"/>
    <property type="match status" value="1"/>
</dbReference>
<accession>A0A2V2Z152</accession>
<sequence>MKKISSKGMKGFAVGVAVTAVMTVPFTSYAETLKQSIAVTYNDILVKVNGTTVTLKDASGNALEPFNYNGSVYVPLRGVSEALGMNVTYDSANKTVNIAGSSSSSTGAASTDGKDGSPPDGMPPEGSPGGTPPSGTNGAAANRVTDVAANIVNDPAESDESVVALTKAFMATLSDDELESLQYDMTADNAAVWSNLPVGAAQRNGLMLGSLDEDSLDAFKSLAAAALGNSGYDTLKSIILADEYLTTDTGNNMWDSDLYYVAVLGEPSDTSPWILQIGGHHYATNLTYNTATESPTPMFVGVEPQTFTSNGVTYSPLESRRSAMYSMINSLSDTELSSAKISKTYDDVLLGPGQDNKFPTTSEGILVSSLDSSQKELVKAAITAWVQDTSPDISEELLASYLSDDALNQTKIGWSGSTDSTVHGSYIRIDGPRVWIEFVCQTGVAYTDQIHFHTVWRDKTADYGGSFGG</sequence>
<feature type="signal peptide" evidence="2">
    <location>
        <begin position="1"/>
        <end position="30"/>
    </location>
</feature>
<dbReference type="InterPro" id="IPR021889">
    <property type="entry name" value="DUF3500"/>
</dbReference>
<dbReference type="AlphaFoldDB" id="A0A2V2Z152"/>
<dbReference type="Gene3D" id="3.30.457.10">
    <property type="entry name" value="Copper amine oxidase-like, N-terminal domain"/>
    <property type="match status" value="1"/>
</dbReference>
<dbReference type="OrthoDB" id="581140at2"/>
<feature type="compositionally biased region" description="Low complexity" evidence="1">
    <location>
        <begin position="100"/>
        <end position="111"/>
    </location>
</feature>
<comment type="caution">
    <text evidence="4">The sequence shown here is derived from an EMBL/GenBank/DDBJ whole genome shotgun (WGS) entry which is preliminary data.</text>
</comment>
<evidence type="ECO:0000256" key="2">
    <source>
        <dbReference type="SAM" id="SignalP"/>
    </source>
</evidence>
<keyword evidence="5" id="KW-1185">Reference proteome</keyword>
<feature type="chain" id="PRO_5016020318" evidence="2">
    <location>
        <begin position="31"/>
        <end position="469"/>
    </location>
</feature>
<name>A0A2V2Z152_9BACL</name>
<dbReference type="InterPro" id="IPR012854">
    <property type="entry name" value="Cu_amine_oxidase-like_N"/>
</dbReference>
<protein>
    <submittedName>
        <fullName evidence="4">Copper amine oxidase-like protein</fullName>
    </submittedName>
</protein>
<dbReference type="SUPFAM" id="SSF55383">
    <property type="entry name" value="Copper amine oxidase, domain N"/>
    <property type="match status" value="1"/>
</dbReference>
<reference evidence="4 5" key="1">
    <citation type="submission" date="2018-05" db="EMBL/GenBank/DDBJ databases">
        <title>Genomic Encyclopedia of Type Strains, Phase III (KMG-III): the genomes of soil and plant-associated and newly described type strains.</title>
        <authorList>
            <person name="Whitman W."/>
        </authorList>
    </citation>
    <scope>NUCLEOTIDE SEQUENCE [LARGE SCALE GENOMIC DNA]</scope>
    <source>
        <strain evidence="4 5">CECT 5696</strain>
    </source>
</reference>
<evidence type="ECO:0000259" key="3">
    <source>
        <dbReference type="Pfam" id="PF07833"/>
    </source>
</evidence>
<evidence type="ECO:0000256" key="1">
    <source>
        <dbReference type="SAM" id="MobiDB-lite"/>
    </source>
</evidence>
<organism evidence="4 5">
    <name type="scientific">Paenibacillus cellulosilyticus</name>
    <dbReference type="NCBI Taxonomy" id="375489"/>
    <lineage>
        <taxon>Bacteria</taxon>
        <taxon>Bacillati</taxon>
        <taxon>Bacillota</taxon>
        <taxon>Bacilli</taxon>
        <taxon>Bacillales</taxon>
        <taxon>Paenibacillaceae</taxon>
        <taxon>Paenibacillus</taxon>
    </lineage>
</organism>
<dbReference type="Pfam" id="PF12006">
    <property type="entry name" value="DUF3500"/>
    <property type="match status" value="1"/>
</dbReference>
<proteinExistence type="predicted"/>
<keyword evidence="2" id="KW-0732">Signal</keyword>
<feature type="region of interest" description="Disordered" evidence="1">
    <location>
        <begin position="100"/>
        <end position="140"/>
    </location>
</feature>
<evidence type="ECO:0000313" key="5">
    <source>
        <dbReference type="Proteomes" id="UP000246635"/>
    </source>
</evidence>
<dbReference type="Proteomes" id="UP000246635">
    <property type="component" value="Unassembled WGS sequence"/>
</dbReference>
<feature type="domain" description="Copper amine oxidase-like N-terminal" evidence="3">
    <location>
        <begin position="63"/>
        <end position="100"/>
    </location>
</feature>
<dbReference type="Pfam" id="PF07833">
    <property type="entry name" value="Cu_amine_oxidN1"/>
    <property type="match status" value="1"/>
</dbReference>